<sequence>MTACDLLLRGGHVIDPKNSVDGPADVAIDDGVIQAVGTNLDIEAKRDVDVSGLFVTPGLIDIHVHVYGGYNGWLFPDQHSLPNGVTTVVDTGGPGWKDI</sequence>
<gene>
    <name evidence="1" type="ORF">METZ01_LOCUS507128</name>
</gene>
<name>A0A383ECD5_9ZZZZ</name>
<reference evidence="1" key="1">
    <citation type="submission" date="2018-05" db="EMBL/GenBank/DDBJ databases">
        <authorList>
            <person name="Lanie J.A."/>
            <person name="Ng W.-L."/>
            <person name="Kazmierczak K.M."/>
            <person name="Andrzejewski T.M."/>
            <person name="Davidsen T.M."/>
            <person name="Wayne K.J."/>
            <person name="Tettelin H."/>
            <person name="Glass J.I."/>
            <person name="Rusch D."/>
            <person name="Podicherti R."/>
            <person name="Tsui H.-C.T."/>
            <person name="Winkler M.E."/>
        </authorList>
    </citation>
    <scope>NUCLEOTIDE SEQUENCE</scope>
</reference>
<feature type="non-terminal residue" evidence="1">
    <location>
        <position position="99"/>
    </location>
</feature>
<proteinExistence type="predicted"/>
<organism evidence="1">
    <name type="scientific">marine metagenome</name>
    <dbReference type="NCBI Taxonomy" id="408172"/>
    <lineage>
        <taxon>unclassified sequences</taxon>
        <taxon>metagenomes</taxon>
        <taxon>ecological metagenomes</taxon>
    </lineage>
</organism>
<protein>
    <recommendedName>
        <fullName evidence="2">Amidohydrolase/deacetylase family metallohydrolase</fullName>
    </recommendedName>
</protein>
<dbReference type="AlphaFoldDB" id="A0A383ECD5"/>
<accession>A0A383ECD5</accession>
<dbReference type="PANTHER" id="PTHR42717">
    <property type="entry name" value="DIHYDROOROTASE-RELATED"/>
    <property type="match status" value="1"/>
</dbReference>
<evidence type="ECO:0000313" key="1">
    <source>
        <dbReference type="EMBL" id="SVE54274.1"/>
    </source>
</evidence>
<dbReference type="EMBL" id="UINC01224588">
    <property type="protein sequence ID" value="SVE54274.1"/>
    <property type="molecule type" value="Genomic_DNA"/>
</dbReference>
<dbReference type="SUPFAM" id="SSF51338">
    <property type="entry name" value="Composite domain of metallo-dependent hydrolases"/>
    <property type="match status" value="1"/>
</dbReference>
<dbReference type="InterPro" id="IPR020043">
    <property type="entry name" value="Deacetylase_Atu3266-like"/>
</dbReference>
<evidence type="ECO:0008006" key="2">
    <source>
        <dbReference type="Google" id="ProtNLM"/>
    </source>
</evidence>
<dbReference type="PANTHER" id="PTHR42717:SF1">
    <property type="entry name" value="IMIDAZOLONEPROPIONASE AND RELATED AMIDOHYDROLASES"/>
    <property type="match status" value="1"/>
</dbReference>
<dbReference type="GO" id="GO:0019213">
    <property type="term" value="F:deacetylase activity"/>
    <property type="evidence" value="ECO:0007669"/>
    <property type="project" value="InterPro"/>
</dbReference>
<dbReference type="Gene3D" id="3.20.20.140">
    <property type="entry name" value="Metal-dependent hydrolases"/>
    <property type="match status" value="1"/>
</dbReference>
<dbReference type="Gene3D" id="2.30.40.10">
    <property type="entry name" value="Urease, subunit C, domain 1"/>
    <property type="match status" value="1"/>
</dbReference>
<dbReference type="InterPro" id="IPR011059">
    <property type="entry name" value="Metal-dep_hydrolase_composite"/>
</dbReference>
<dbReference type="GO" id="GO:0016810">
    <property type="term" value="F:hydrolase activity, acting on carbon-nitrogen (but not peptide) bonds"/>
    <property type="evidence" value="ECO:0007669"/>
    <property type="project" value="InterPro"/>
</dbReference>